<evidence type="ECO:0000256" key="1">
    <source>
        <dbReference type="SAM" id="MobiDB-lite"/>
    </source>
</evidence>
<gene>
    <name evidence="2" type="ORF">Pmar_PMAR016965</name>
</gene>
<organism evidence="3">
    <name type="scientific">Perkinsus marinus (strain ATCC 50983 / TXsc)</name>
    <dbReference type="NCBI Taxonomy" id="423536"/>
    <lineage>
        <taxon>Eukaryota</taxon>
        <taxon>Sar</taxon>
        <taxon>Alveolata</taxon>
        <taxon>Perkinsozoa</taxon>
        <taxon>Perkinsea</taxon>
        <taxon>Perkinsida</taxon>
        <taxon>Perkinsidae</taxon>
        <taxon>Perkinsus</taxon>
    </lineage>
</organism>
<evidence type="ECO:0000313" key="2">
    <source>
        <dbReference type="EMBL" id="EER20107.1"/>
    </source>
</evidence>
<accession>C5K5Y6</accession>
<dbReference type="AlphaFoldDB" id="C5K5Y6"/>
<name>C5K5Y6_PERM5</name>
<feature type="non-terminal residue" evidence="2">
    <location>
        <position position="120"/>
    </location>
</feature>
<dbReference type="InParanoid" id="C5K5Y6"/>
<sequence length="120" mass="12677">MCVCESFHPSDMKNTIACIAPTKCGRFAEFAAHGVENESPTEIEYSGGDSDQQQLMVDLVVCLGGDALPANSDGDEESDTKISPMDVGCPQGNKPMTVMPPPIVAFALGSLGFLTPHPFD</sequence>
<protein>
    <submittedName>
        <fullName evidence="2">Uncharacterized protein</fullName>
    </submittedName>
</protein>
<evidence type="ECO:0000313" key="3">
    <source>
        <dbReference type="Proteomes" id="UP000007800"/>
    </source>
</evidence>
<feature type="region of interest" description="Disordered" evidence="1">
    <location>
        <begin position="68"/>
        <end position="94"/>
    </location>
</feature>
<dbReference type="Proteomes" id="UP000007800">
    <property type="component" value="Unassembled WGS sequence"/>
</dbReference>
<keyword evidence="3" id="KW-1185">Reference proteome</keyword>
<dbReference type="OrthoDB" id="24581at2759"/>
<dbReference type="GeneID" id="9053618"/>
<proteinExistence type="predicted"/>
<reference evidence="2 3" key="1">
    <citation type="submission" date="2008-07" db="EMBL/GenBank/DDBJ databases">
        <authorList>
            <person name="El-Sayed N."/>
            <person name="Caler E."/>
            <person name="Inman J."/>
            <person name="Amedeo P."/>
            <person name="Hass B."/>
            <person name="Wortman J."/>
        </authorList>
    </citation>
    <scope>NUCLEOTIDE SEQUENCE [LARGE SCALE GENOMIC DNA]</scope>
    <source>
        <strain evidence="3">ATCC 50983 / TXsc</strain>
    </source>
</reference>
<dbReference type="RefSeq" id="XP_002788311.1">
    <property type="nucleotide sequence ID" value="XM_002788265.1"/>
</dbReference>
<dbReference type="EMBL" id="GG670810">
    <property type="protein sequence ID" value="EER20107.1"/>
    <property type="molecule type" value="Genomic_DNA"/>
</dbReference>